<dbReference type="InterPro" id="IPR011047">
    <property type="entry name" value="Quinoprotein_ADH-like_sf"/>
</dbReference>
<evidence type="ECO:0000256" key="1">
    <source>
        <dbReference type="SAM" id="MobiDB-lite"/>
    </source>
</evidence>
<feature type="compositionally biased region" description="Basic and acidic residues" evidence="1">
    <location>
        <begin position="105"/>
        <end position="124"/>
    </location>
</feature>
<dbReference type="InterPro" id="IPR002372">
    <property type="entry name" value="PQQ_rpt_dom"/>
</dbReference>
<dbReference type="EMBL" id="CP002546">
    <property type="protein sequence ID" value="ADY62089.1"/>
    <property type="molecule type" value="Genomic_DNA"/>
</dbReference>
<dbReference type="CDD" id="cd00060">
    <property type="entry name" value="FHA"/>
    <property type="match status" value="1"/>
</dbReference>
<feature type="region of interest" description="Disordered" evidence="1">
    <location>
        <begin position="104"/>
        <end position="176"/>
    </location>
</feature>
<gene>
    <name evidence="4" type="ordered locus">Plabr_4518</name>
</gene>
<organism evidence="4 5">
    <name type="scientific">Rubinisphaera brasiliensis (strain ATCC 49424 / DSM 5305 / JCM 21570 / IAM 15109 / NBRC 103401 / IFAM 1448)</name>
    <name type="common">Planctomyces brasiliensis</name>
    <dbReference type="NCBI Taxonomy" id="756272"/>
    <lineage>
        <taxon>Bacteria</taxon>
        <taxon>Pseudomonadati</taxon>
        <taxon>Planctomycetota</taxon>
        <taxon>Planctomycetia</taxon>
        <taxon>Planctomycetales</taxon>
        <taxon>Planctomycetaceae</taxon>
        <taxon>Rubinisphaera</taxon>
    </lineage>
</organism>
<keyword evidence="2" id="KW-1133">Transmembrane helix</keyword>
<dbReference type="STRING" id="756272.Plabr_4518"/>
<evidence type="ECO:0000259" key="3">
    <source>
        <dbReference type="Pfam" id="PF13360"/>
    </source>
</evidence>
<dbReference type="Proteomes" id="UP000006860">
    <property type="component" value="Chromosome"/>
</dbReference>
<dbReference type="Gene3D" id="2.130.10.10">
    <property type="entry name" value="YVTN repeat-like/Quinoprotein amine dehydrogenase"/>
    <property type="match status" value="2"/>
</dbReference>
<dbReference type="eggNOG" id="COG4105">
    <property type="taxonomic scope" value="Bacteria"/>
</dbReference>
<dbReference type="SUPFAM" id="SSF50998">
    <property type="entry name" value="Quinoprotein alcohol dehydrogenase-like"/>
    <property type="match status" value="1"/>
</dbReference>
<dbReference type="Pfam" id="PF13360">
    <property type="entry name" value="PQQ_2"/>
    <property type="match status" value="1"/>
</dbReference>
<feature type="transmembrane region" description="Helical" evidence="2">
    <location>
        <begin position="189"/>
        <end position="215"/>
    </location>
</feature>
<dbReference type="Gene3D" id="2.60.200.20">
    <property type="match status" value="1"/>
</dbReference>
<name>F0SMB0_RUBBR</name>
<dbReference type="SUPFAM" id="SSF49879">
    <property type="entry name" value="SMAD/FHA domain"/>
    <property type="match status" value="1"/>
</dbReference>
<dbReference type="eggNOG" id="COG1520">
    <property type="taxonomic scope" value="Bacteria"/>
</dbReference>
<dbReference type="AlphaFoldDB" id="F0SMB0"/>
<accession>F0SMB0</accession>
<proteinExistence type="predicted"/>
<keyword evidence="2" id="KW-0812">Transmembrane</keyword>
<evidence type="ECO:0000313" key="5">
    <source>
        <dbReference type="Proteomes" id="UP000006860"/>
    </source>
</evidence>
<sequence>MAHFEITAPDGQRWTEELREQESLTIGRHSSNTIAMDDDQVPTLLARVLWNKKSRGFEITAATEQDLQLSGKLVRNATLQPGDELLIAGYQIVYRDETYASTKLAHSDGRDAESAPEAATKENKPANVADEPVDFDTPSRSKKKKRRGKKNRKSKDGKLELSKSTDEEEEESLGEWLTRKRRPGERDALRSPLVTSLAFLGIVLVVAAAAVYLLIGRDAAQAQLKAARADREAGKYGQAFTRYEQFLDDFPYSKYAHEAIRELGFTRIELALTGAASDLTEATKAIEEFVDQFRQDDDFRDTYPDLARYASRIAQEAYSEASRRHDPDYLTVGDTALSLFERFNSSEPDDPRRLELNQAAQSARADLLEFDVRKTALAEMDQSLQAKEVSATLETFRVAIARYPNFAEDEAFVERIQQALAQEQEFITAEVSPSQPDEPKSPVKPADQYETTTLIDHRQTRFDLQSDGRTVWLETAGQLYGIDRMTGKPVWKQNIGRANPFPPVDATTIEPAWLLAVNGGTQLRLIERDSGRTIWETPLPSPVRVKPLIIGALAYLPAGDQLFSIDLETGQLLGRMQFPRPLTAPLAALDDRRLIAIAQEDVFYELDRMNWSCEAVRYYGHAPGTIQVQPFLLDKSLLLVESDTLTAGRLQVLDRRDVHWQVRVLQSERLPGIAVGQPVYWGDRLFLETYGPRIAVWQLSDRPDQPPLERLTVAPLPFDEDTRVHILPVEGDRLLIAGESLRELTLLTNTFEQNDLGIQLGRTTQPLQQAGTHVFLSGRNQPVNGTAFFDFDYETQNSSWSLQLATAPRALLIAPQGAADTPEATSRLTAINARAQRFTFSTAAAENTDNPDDSGVEPSFRWQEVRDVVFEQGNASSRIEPIYLARGQGQQAVLLHSGNQLKLLKPNGDTERTLTLSGKPNAAGAFNQQTFLWGNNIGVHWTSLTNDISTEPWNLPLEQEDNNAKQAGKATTVDWTDLVLVDEQSALALLDGEKIIAMKHRTDPKPHLAETGSFLFPEPILGPGVLHDNRYTVALTSGELLSIDARSLLVREQTKLSEPAVNGPWLTGNQLLVEIVSHELIAYSTENQKDPLWTLSLDSARLADQPYKVSNDQTILSLSDGRHLLINNNEGKVLQSWAMSAPSSCQPLITPTAFIFGLKNGEIVQIKRTNNANQP</sequence>
<feature type="domain" description="Pyrrolo-quinoline quinone repeat" evidence="3">
    <location>
        <begin position="477"/>
        <end position="561"/>
    </location>
</feature>
<dbReference type="HOGENOM" id="CLU_281413_0_0_0"/>
<evidence type="ECO:0000256" key="2">
    <source>
        <dbReference type="SAM" id="Phobius"/>
    </source>
</evidence>
<dbReference type="Gene3D" id="1.25.40.10">
    <property type="entry name" value="Tetratricopeptide repeat domain"/>
    <property type="match status" value="1"/>
</dbReference>
<feature type="compositionally biased region" description="Basic and acidic residues" evidence="1">
    <location>
        <begin position="154"/>
        <end position="165"/>
    </location>
</feature>
<protein>
    <recommendedName>
        <fullName evidence="3">Pyrrolo-quinoline quinone repeat domain-containing protein</fullName>
    </recommendedName>
</protein>
<dbReference type="InterPro" id="IPR008984">
    <property type="entry name" value="SMAD_FHA_dom_sf"/>
</dbReference>
<dbReference type="InterPro" id="IPR011990">
    <property type="entry name" value="TPR-like_helical_dom_sf"/>
</dbReference>
<dbReference type="KEGG" id="pbs:Plabr_4518"/>
<dbReference type="InterPro" id="IPR015943">
    <property type="entry name" value="WD40/YVTN_repeat-like_dom_sf"/>
</dbReference>
<dbReference type="RefSeq" id="WP_013630793.1">
    <property type="nucleotide sequence ID" value="NC_015174.1"/>
</dbReference>
<reference evidence="5" key="1">
    <citation type="submission" date="2011-02" db="EMBL/GenBank/DDBJ databases">
        <title>The complete genome of Planctomyces brasiliensis DSM 5305.</title>
        <authorList>
            <person name="Lucas S."/>
            <person name="Copeland A."/>
            <person name="Lapidus A."/>
            <person name="Bruce D."/>
            <person name="Goodwin L."/>
            <person name="Pitluck S."/>
            <person name="Kyrpides N."/>
            <person name="Mavromatis K."/>
            <person name="Pagani I."/>
            <person name="Ivanova N."/>
            <person name="Ovchinnikova G."/>
            <person name="Lu M."/>
            <person name="Detter J.C."/>
            <person name="Han C."/>
            <person name="Land M."/>
            <person name="Hauser L."/>
            <person name="Markowitz V."/>
            <person name="Cheng J.-F."/>
            <person name="Hugenholtz P."/>
            <person name="Woyke T."/>
            <person name="Wu D."/>
            <person name="Tindall B."/>
            <person name="Pomrenke H.G."/>
            <person name="Brambilla E."/>
            <person name="Klenk H.-P."/>
            <person name="Eisen J.A."/>
        </authorList>
    </citation>
    <scope>NUCLEOTIDE SEQUENCE [LARGE SCALE GENOMIC DNA]</scope>
    <source>
        <strain evidence="5">ATCC 49424 / DSM 5305 / JCM 21570 / NBRC 103401 / IFAM 1448</strain>
    </source>
</reference>
<dbReference type="OrthoDB" id="220723at2"/>
<evidence type="ECO:0000313" key="4">
    <source>
        <dbReference type="EMBL" id="ADY62089.1"/>
    </source>
</evidence>
<feature type="compositionally biased region" description="Basic residues" evidence="1">
    <location>
        <begin position="140"/>
        <end position="153"/>
    </location>
</feature>
<keyword evidence="2" id="KW-0472">Membrane</keyword>
<keyword evidence="5" id="KW-1185">Reference proteome</keyword>